<feature type="signal peptide" evidence="1">
    <location>
        <begin position="1"/>
        <end position="20"/>
    </location>
</feature>
<dbReference type="Proteomes" id="UP001108027">
    <property type="component" value="Unassembled WGS sequence"/>
</dbReference>
<evidence type="ECO:0000313" key="2">
    <source>
        <dbReference type="EMBL" id="MCC4308038.1"/>
    </source>
</evidence>
<dbReference type="AlphaFoldDB" id="A0A9Q3UN60"/>
<dbReference type="Gene3D" id="1.10.575.10">
    <property type="entry name" value="P1 Nuclease"/>
    <property type="match status" value="1"/>
</dbReference>
<reference evidence="2" key="1">
    <citation type="submission" date="2021-10" db="EMBL/GenBank/DDBJ databases">
        <title>The diversity and Nitrogen Metabolism of Culturable Nitrate-Utilizing Bacteria Within the Oxygen Minimum Zone of the Changjiang (Yangtze River)Estuary.</title>
        <authorList>
            <person name="Zhang D."/>
            <person name="Zheng J."/>
            <person name="Liu S."/>
            <person name="He W."/>
        </authorList>
    </citation>
    <scope>NUCLEOTIDE SEQUENCE</scope>
    <source>
        <strain evidence="2">FXH-223</strain>
    </source>
</reference>
<evidence type="ECO:0000256" key="1">
    <source>
        <dbReference type="SAM" id="SignalP"/>
    </source>
</evidence>
<dbReference type="GO" id="GO:0016788">
    <property type="term" value="F:hydrolase activity, acting on ester bonds"/>
    <property type="evidence" value="ECO:0007669"/>
    <property type="project" value="InterPro"/>
</dbReference>
<keyword evidence="3" id="KW-1185">Reference proteome</keyword>
<proteinExistence type="predicted"/>
<protein>
    <submittedName>
        <fullName evidence="2">Phospholipase</fullName>
    </submittedName>
</protein>
<evidence type="ECO:0000313" key="3">
    <source>
        <dbReference type="Proteomes" id="UP001108027"/>
    </source>
</evidence>
<sequence>MKRILIGLLISAVLCPAAQAFKQETHRRLVEDAVTYMQNHPTTTGYADLQAVAAAGGYTVAQFAQVLGQSAYDVDDFQDTYFCGAVTGDCVYAPVFNAGASLVNYTSYWHFQNHTQGPDVHGNDLGGYNYELLTVWGDIDNLAATWLVGDYMDDGPGGMTGWWSNDDSEYNTYGITEANYRQGTTSTKSMYDDFEEMPFQPLDNLAQYWYDQFLANPTAQSLGYALHATDVVQPHHVWTTSALNHSGWEGWVADYYDSENLNDDTLVTQALGAFTPLSSSATDIRPLLTEGGQIAYANGALVLSSTDHADRVQVARVVVPHAIAMVVHLLGHASAQITQ</sequence>
<dbReference type="RefSeq" id="WP_204431549.1">
    <property type="nucleotide sequence ID" value="NZ_ARXL01000152.1"/>
</dbReference>
<dbReference type="EMBL" id="JAJGNA010000004">
    <property type="protein sequence ID" value="MCC4308038.1"/>
    <property type="molecule type" value="Genomic_DNA"/>
</dbReference>
<feature type="chain" id="PRO_5040487127" evidence="1">
    <location>
        <begin position="21"/>
        <end position="339"/>
    </location>
</feature>
<dbReference type="InterPro" id="IPR008947">
    <property type="entry name" value="PLipase_C/P1_nuclease_dom_sf"/>
</dbReference>
<gene>
    <name evidence="2" type="ORF">LL252_05590</name>
</gene>
<dbReference type="SUPFAM" id="SSF48537">
    <property type="entry name" value="Phospholipase C/P1 nuclease"/>
    <property type="match status" value="1"/>
</dbReference>
<organism evidence="2 3">
    <name type="scientific">Alloalcanivorax marinus</name>
    <dbReference type="NCBI Taxonomy" id="1177169"/>
    <lineage>
        <taxon>Bacteria</taxon>
        <taxon>Pseudomonadati</taxon>
        <taxon>Pseudomonadota</taxon>
        <taxon>Gammaproteobacteria</taxon>
        <taxon>Oceanospirillales</taxon>
        <taxon>Alcanivoracaceae</taxon>
        <taxon>Alloalcanivorax</taxon>
    </lineage>
</organism>
<name>A0A9Q3UN60_9GAMM</name>
<comment type="caution">
    <text evidence="2">The sequence shown here is derived from an EMBL/GenBank/DDBJ whole genome shotgun (WGS) entry which is preliminary data.</text>
</comment>
<keyword evidence="1" id="KW-0732">Signal</keyword>
<accession>A0A9Q3UN60</accession>